<accession>A0ABQ8ECP2</accession>
<dbReference type="Proteomes" id="UP000824890">
    <property type="component" value="Unassembled WGS sequence"/>
</dbReference>
<dbReference type="InterPro" id="IPR044656">
    <property type="entry name" value="HSP14.7/HSP23.5/HSP23.6-like"/>
</dbReference>
<dbReference type="PANTHER" id="PTHR46991:SF14">
    <property type="entry name" value="SHSP DOMAIN-CONTAINING PROTEIN"/>
    <property type="match status" value="1"/>
</dbReference>
<sequence>EELVPGDFEVEFDEISLTEGIRNEEEDDDDDEQIKTFTQRVSDISKPRPRRDHREREREREEEEEEEEMAEARLLDILPNVRHTRDHNLYQRYGPKGFMEIKILQNDNLYVRVDLPGVPDDGVRHRVDSVRQKVVFFSGEETLSDGDDKKNARCDCCEITGVDAKMKDGVLRMIVSRVKVKDHDNKCTHFLPPNTGNLEVTIRMNLCLRSAEDHRFVVKGCKRSTSRRRRGDGGGSCVSFDLPGVCSDDILVLPNENEVKFYGENKEVYEHDDSCRIFMGAITPTTSLGMLSLVFSRCVFHLLAATTPTESSSRGRVRLLVASVSDQVQRPNAVRLPVVSSATDLSDQTLAISDLKFWTLEISAVRPKSCD</sequence>
<evidence type="ECO:0008006" key="4">
    <source>
        <dbReference type="Google" id="ProtNLM"/>
    </source>
</evidence>
<dbReference type="PANTHER" id="PTHR46991">
    <property type="entry name" value="23.5 KDA HEAT SHOCK PROTEIN, MITOCHONDRIAL"/>
    <property type="match status" value="1"/>
</dbReference>
<reference evidence="2 3" key="1">
    <citation type="submission" date="2021-05" db="EMBL/GenBank/DDBJ databases">
        <title>Genome Assembly of Synthetic Allotetraploid Brassica napus Reveals Homoeologous Exchanges between Subgenomes.</title>
        <authorList>
            <person name="Davis J.T."/>
        </authorList>
    </citation>
    <scope>NUCLEOTIDE SEQUENCE [LARGE SCALE GENOMIC DNA]</scope>
    <source>
        <strain evidence="3">cv. Da-Ae</strain>
        <tissue evidence="2">Seedling</tissue>
    </source>
</reference>
<keyword evidence="3" id="KW-1185">Reference proteome</keyword>
<evidence type="ECO:0000313" key="2">
    <source>
        <dbReference type="EMBL" id="KAH0939390.1"/>
    </source>
</evidence>
<gene>
    <name evidence="2" type="ORF">HID58_006851</name>
</gene>
<feature type="non-terminal residue" evidence="2">
    <location>
        <position position="1"/>
    </location>
</feature>
<evidence type="ECO:0000313" key="3">
    <source>
        <dbReference type="Proteomes" id="UP000824890"/>
    </source>
</evidence>
<organism evidence="2 3">
    <name type="scientific">Brassica napus</name>
    <name type="common">Rape</name>
    <dbReference type="NCBI Taxonomy" id="3708"/>
    <lineage>
        <taxon>Eukaryota</taxon>
        <taxon>Viridiplantae</taxon>
        <taxon>Streptophyta</taxon>
        <taxon>Embryophyta</taxon>
        <taxon>Tracheophyta</taxon>
        <taxon>Spermatophyta</taxon>
        <taxon>Magnoliopsida</taxon>
        <taxon>eudicotyledons</taxon>
        <taxon>Gunneridae</taxon>
        <taxon>Pentapetalae</taxon>
        <taxon>rosids</taxon>
        <taxon>malvids</taxon>
        <taxon>Brassicales</taxon>
        <taxon>Brassicaceae</taxon>
        <taxon>Brassiceae</taxon>
        <taxon>Brassica</taxon>
    </lineage>
</organism>
<dbReference type="SUPFAM" id="SSF49764">
    <property type="entry name" value="HSP20-like chaperones"/>
    <property type="match status" value="1"/>
</dbReference>
<protein>
    <recommendedName>
        <fullName evidence="4">SHSP domain-containing protein</fullName>
    </recommendedName>
</protein>
<evidence type="ECO:0000256" key="1">
    <source>
        <dbReference type="SAM" id="MobiDB-lite"/>
    </source>
</evidence>
<comment type="caution">
    <text evidence="2">The sequence shown here is derived from an EMBL/GenBank/DDBJ whole genome shotgun (WGS) entry which is preliminary data.</text>
</comment>
<dbReference type="InterPro" id="IPR008978">
    <property type="entry name" value="HSP20-like_chaperone"/>
</dbReference>
<feature type="region of interest" description="Disordered" evidence="1">
    <location>
        <begin position="14"/>
        <end position="67"/>
    </location>
</feature>
<proteinExistence type="predicted"/>
<dbReference type="EMBL" id="JAGKQM010000002">
    <property type="protein sequence ID" value="KAH0939390.1"/>
    <property type="molecule type" value="Genomic_DNA"/>
</dbReference>
<name>A0ABQ8ECP2_BRANA</name>